<feature type="region of interest" description="Disordered" evidence="3">
    <location>
        <begin position="166"/>
        <end position="237"/>
    </location>
</feature>
<dbReference type="EMBL" id="MCFI01000009">
    <property type="protein sequence ID" value="ORY82645.1"/>
    <property type="molecule type" value="Genomic_DNA"/>
</dbReference>
<feature type="non-terminal residue" evidence="5">
    <location>
        <position position="1"/>
    </location>
</feature>
<protein>
    <recommendedName>
        <fullName evidence="4">RRM domain-containing protein</fullName>
    </recommendedName>
</protein>
<dbReference type="OMA" id="SNLAWGV"/>
<dbReference type="InterPro" id="IPR000504">
    <property type="entry name" value="RRM_dom"/>
</dbReference>
<evidence type="ECO:0000256" key="3">
    <source>
        <dbReference type="SAM" id="MobiDB-lite"/>
    </source>
</evidence>
<dbReference type="RefSeq" id="XP_040725516.1">
    <property type="nucleotide sequence ID" value="XM_040867733.1"/>
</dbReference>
<dbReference type="GeneID" id="63784332"/>
<sequence>IFVGRLSWNIDDEWLGKEFESCGTVVSSRVVMDRASGRSKGFGYVEFSSAAEAKAALEFNGKEIDGRPVNIDISTPRPAQQNNRAQSHGDVQSPPSSVVFIGNLSFDATEDAVYTAFGECGEIQSVRLPTDRETGRPKGFGYVQFSSVEGAQAMVAMNGHYVDGRPVRLDFSQPRDDSNGGGGGGRGGFTPRGGRGGRGGARGGRSGAPGGRGGRMSGGARQSGGAQEFKGTKMTFD</sequence>
<evidence type="ECO:0000256" key="1">
    <source>
        <dbReference type="ARBA" id="ARBA00022884"/>
    </source>
</evidence>
<reference evidence="5 6" key="1">
    <citation type="submission" date="2016-07" db="EMBL/GenBank/DDBJ databases">
        <title>Pervasive Adenine N6-methylation of Active Genes in Fungi.</title>
        <authorList>
            <consortium name="DOE Joint Genome Institute"/>
            <person name="Mondo S.J."/>
            <person name="Dannebaum R.O."/>
            <person name="Kuo R.C."/>
            <person name="Labutti K."/>
            <person name="Haridas S."/>
            <person name="Kuo A."/>
            <person name="Salamov A."/>
            <person name="Ahrendt S.R."/>
            <person name="Lipzen A."/>
            <person name="Sullivan W."/>
            <person name="Andreopoulos W.B."/>
            <person name="Clum A."/>
            <person name="Lindquist E."/>
            <person name="Daum C."/>
            <person name="Ramamoorthy G.K."/>
            <person name="Gryganskyi A."/>
            <person name="Culley D."/>
            <person name="Magnuson J.K."/>
            <person name="James T.Y."/>
            <person name="O'Malley M.A."/>
            <person name="Stajich J.E."/>
            <person name="Spatafora J.W."/>
            <person name="Visel A."/>
            <person name="Grigoriev I.V."/>
        </authorList>
    </citation>
    <scope>NUCLEOTIDE SEQUENCE [LARGE SCALE GENOMIC DNA]</scope>
    <source>
        <strain evidence="5 6">12-1054</strain>
    </source>
</reference>
<feature type="compositionally biased region" description="Gly residues" evidence="3">
    <location>
        <begin position="179"/>
        <end position="217"/>
    </location>
</feature>
<dbReference type="Pfam" id="PF00076">
    <property type="entry name" value="RRM_1"/>
    <property type="match status" value="2"/>
</dbReference>
<dbReference type="PROSITE" id="PS50102">
    <property type="entry name" value="RRM"/>
    <property type="match status" value="2"/>
</dbReference>
<gene>
    <name evidence="5" type="ORF">BCR37DRAFT_346971</name>
</gene>
<evidence type="ECO:0000313" key="6">
    <source>
        <dbReference type="Proteomes" id="UP000193685"/>
    </source>
</evidence>
<keyword evidence="6" id="KW-1185">Reference proteome</keyword>
<feature type="domain" description="RRM" evidence="4">
    <location>
        <begin position="1"/>
        <end position="76"/>
    </location>
</feature>
<dbReference type="InterPro" id="IPR012677">
    <property type="entry name" value="Nucleotide-bd_a/b_plait_sf"/>
</dbReference>
<dbReference type="InterPro" id="IPR052462">
    <property type="entry name" value="SLIRP/GR-RBP-like"/>
</dbReference>
<evidence type="ECO:0000256" key="2">
    <source>
        <dbReference type="PROSITE-ProRule" id="PRU00176"/>
    </source>
</evidence>
<dbReference type="SMART" id="SM00360">
    <property type="entry name" value="RRM"/>
    <property type="match status" value="2"/>
</dbReference>
<dbReference type="Proteomes" id="UP000193685">
    <property type="component" value="Unassembled WGS sequence"/>
</dbReference>
<feature type="region of interest" description="Disordered" evidence="3">
    <location>
        <begin position="70"/>
        <end position="94"/>
    </location>
</feature>
<dbReference type="SUPFAM" id="SSF54928">
    <property type="entry name" value="RNA-binding domain, RBD"/>
    <property type="match status" value="2"/>
</dbReference>
<evidence type="ECO:0000259" key="4">
    <source>
        <dbReference type="PROSITE" id="PS50102"/>
    </source>
</evidence>
<comment type="caution">
    <text evidence="5">The sequence shown here is derived from an EMBL/GenBank/DDBJ whole genome shotgun (WGS) entry which is preliminary data.</text>
</comment>
<dbReference type="STRING" id="56484.A0A1Y2FIK1"/>
<dbReference type="AlphaFoldDB" id="A0A1Y2FIK1"/>
<organism evidence="5 6">
    <name type="scientific">Protomyces lactucae-debilis</name>
    <dbReference type="NCBI Taxonomy" id="2754530"/>
    <lineage>
        <taxon>Eukaryota</taxon>
        <taxon>Fungi</taxon>
        <taxon>Dikarya</taxon>
        <taxon>Ascomycota</taxon>
        <taxon>Taphrinomycotina</taxon>
        <taxon>Taphrinomycetes</taxon>
        <taxon>Taphrinales</taxon>
        <taxon>Protomycetaceae</taxon>
        <taxon>Protomyces</taxon>
    </lineage>
</organism>
<dbReference type="GO" id="GO:0003723">
    <property type="term" value="F:RNA binding"/>
    <property type="evidence" value="ECO:0007669"/>
    <property type="project" value="UniProtKB-UniRule"/>
</dbReference>
<keyword evidence="1 2" id="KW-0694">RNA-binding</keyword>
<dbReference type="InterPro" id="IPR035979">
    <property type="entry name" value="RBD_domain_sf"/>
</dbReference>
<proteinExistence type="predicted"/>
<name>A0A1Y2FIK1_PROLT</name>
<feature type="compositionally biased region" description="Basic and acidic residues" evidence="3">
    <location>
        <begin position="166"/>
        <end position="178"/>
    </location>
</feature>
<accession>A0A1Y2FIK1</accession>
<dbReference type="OrthoDB" id="439808at2759"/>
<feature type="domain" description="RRM" evidence="4">
    <location>
        <begin position="97"/>
        <end position="174"/>
    </location>
</feature>
<dbReference type="Gene3D" id="3.30.70.330">
    <property type="match status" value="2"/>
</dbReference>
<evidence type="ECO:0000313" key="5">
    <source>
        <dbReference type="EMBL" id="ORY82645.1"/>
    </source>
</evidence>
<feature type="compositionally biased region" description="Polar residues" evidence="3">
    <location>
        <begin position="77"/>
        <end position="94"/>
    </location>
</feature>
<dbReference type="PANTHER" id="PTHR48027">
    <property type="entry name" value="HETEROGENEOUS NUCLEAR RIBONUCLEOPROTEIN 87F-RELATED"/>
    <property type="match status" value="1"/>
</dbReference>